<evidence type="ECO:0000313" key="2">
    <source>
        <dbReference type="EMBL" id="ROW03431.1"/>
    </source>
</evidence>
<name>A0A423WJ72_CYTCH</name>
<proteinExistence type="predicted"/>
<evidence type="ECO:0000313" key="3">
    <source>
        <dbReference type="Proteomes" id="UP000284375"/>
    </source>
</evidence>
<keyword evidence="3" id="KW-1185">Reference proteome</keyword>
<dbReference type="AlphaFoldDB" id="A0A423WJ72"/>
<sequence length="87" mass="8811">MAVSGSDLAALETRGSVAGRSEVCVSGSGSAKIAMDLGKWLVCATRSGVTDTQDSLQRFPDGPSGAAKTKIQTSPGPMPGLQLNSED</sequence>
<protein>
    <submittedName>
        <fullName evidence="2">Uncharacterized protein</fullName>
    </submittedName>
</protein>
<feature type="region of interest" description="Disordered" evidence="1">
    <location>
        <begin position="50"/>
        <end position="87"/>
    </location>
</feature>
<dbReference type="Proteomes" id="UP000284375">
    <property type="component" value="Unassembled WGS sequence"/>
</dbReference>
<comment type="caution">
    <text evidence="2">The sequence shown here is derived from an EMBL/GenBank/DDBJ whole genome shotgun (WGS) entry which is preliminary data.</text>
</comment>
<accession>A0A423WJ72</accession>
<gene>
    <name evidence="2" type="ORF">VSDG_01387</name>
</gene>
<reference evidence="2 3" key="1">
    <citation type="submission" date="2015-09" db="EMBL/GenBank/DDBJ databases">
        <title>Host preference determinants of Valsa canker pathogens revealed by comparative genomics.</title>
        <authorList>
            <person name="Yin Z."/>
            <person name="Huang L."/>
        </authorList>
    </citation>
    <scope>NUCLEOTIDE SEQUENCE [LARGE SCALE GENOMIC DNA]</scope>
    <source>
        <strain evidence="2 3">YSFL</strain>
    </source>
</reference>
<organism evidence="2 3">
    <name type="scientific">Cytospora chrysosperma</name>
    <name type="common">Cytospora canker fungus</name>
    <name type="synonym">Sphaeria chrysosperma</name>
    <dbReference type="NCBI Taxonomy" id="252740"/>
    <lineage>
        <taxon>Eukaryota</taxon>
        <taxon>Fungi</taxon>
        <taxon>Dikarya</taxon>
        <taxon>Ascomycota</taxon>
        <taxon>Pezizomycotina</taxon>
        <taxon>Sordariomycetes</taxon>
        <taxon>Sordariomycetidae</taxon>
        <taxon>Diaporthales</taxon>
        <taxon>Cytosporaceae</taxon>
        <taxon>Cytospora</taxon>
    </lineage>
</organism>
<dbReference type="EMBL" id="LJZO01000003">
    <property type="protein sequence ID" value="ROW03431.1"/>
    <property type="molecule type" value="Genomic_DNA"/>
</dbReference>
<evidence type="ECO:0000256" key="1">
    <source>
        <dbReference type="SAM" id="MobiDB-lite"/>
    </source>
</evidence>